<organism evidence="1 2">
    <name type="scientific">Microlunatus phosphovorus (strain ATCC 700054 / DSM 10555 / JCM 9379 / NBRC 101784 / NCIMB 13414 / VKM Ac-1990 / NM-1)</name>
    <dbReference type="NCBI Taxonomy" id="1032480"/>
    <lineage>
        <taxon>Bacteria</taxon>
        <taxon>Bacillati</taxon>
        <taxon>Actinomycetota</taxon>
        <taxon>Actinomycetes</taxon>
        <taxon>Propionibacteriales</taxon>
        <taxon>Propionibacteriaceae</taxon>
        <taxon>Microlunatus</taxon>
    </lineage>
</organism>
<accession>F5XIH5</accession>
<evidence type="ECO:0000313" key="2">
    <source>
        <dbReference type="Proteomes" id="UP000007947"/>
    </source>
</evidence>
<dbReference type="Proteomes" id="UP000007947">
    <property type="component" value="Chromosome"/>
</dbReference>
<sequence length="177" mass="19493">MDHGWIEVTEAETLADLLDTDVVGTDDLYSALMRIPDSELWWMTRTEVVGRTDGTMLGLQLLKTRIFFNLTEARKLWGDAAVAATVYLLTTNLPVAGAVALVKKLIETLKVLEDDEAEAVRVIMGLAGRRPYDTSVAEASVKAAYQDAAVDIDKVLDSLEAKKLLRSERGDTVRLVI</sequence>
<reference evidence="1 2" key="1">
    <citation type="submission" date="2011-05" db="EMBL/GenBank/DDBJ databases">
        <title>Whole genome sequence of Microlunatus phosphovorus NM-1.</title>
        <authorList>
            <person name="Hosoyama A."/>
            <person name="Sasaki K."/>
            <person name="Harada T."/>
            <person name="Igarashi R."/>
            <person name="Kawakoshi A."/>
            <person name="Sasagawa M."/>
            <person name="Fukada J."/>
            <person name="Nakamura S."/>
            <person name="Katano Y."/>
            <person name="Hanada S."/>
            <person name="Kamagata Y."/>
            <person name="Nakamura N."/>
            <person name="Yamazaki S."/>
            <person name="Fujita N."/>
        </authorList>
    </citation>
    <scope>NUCLEOTIDE SEQUENCE [LARGE SCALE GENOMIC DNA]</scope>
    <source>
        <strain evidence="2">ATCC 700054 / DSM 10555 / JCM 9379 / NBRC 101784 / NCIMB 13414 / VKM Ac-1990 / NM-1</strain>
    </source>
</reference>
<evidence type="ECO:0000313" key="1">
    <source>
        <dbReference type="EMBL" id="BAK38213.1"/>
    </source>
</evidence>
<dbReference type="RefSeq" id="WP_013866025.1">
    <property type="nucleotide sequence ID" value="NC_015635.1"/>
</dbReference>
<protein>
    <recommendedName>
        <fullName evidence="3">DNA-binding protein</fullName>
    </recommendedName>
</protein>
<keyword evidence="2" id="KW-1185">Reference proteome</keyword>
<gene>
    <name evidence="1" type="ordered locus">MLP_51990</name>
</gene>
<dbReference type="EMBL" id="AP012204">
    <property type="protein sequence ID" value="BAK38213.1"/>
    <property type="molecule type" value="Genomic_DNA"/>
</dbReference>
<dbReference type="HOGENOM" id="CLU_1516218_0_0_11"/>
<dbReference type="KEGG" id="mph:MLP_51990"/>
<dbReference type="AlphaFoldDB" id="F5XIH5"/>
<proteinExistence type="predicted"/>
<evidence type="ECO:0008006" key="3">
    <source>
        <dbReference type="Google" id="ProtNLM"/>
    </source>
</evidence>
<name>F5XIH5_MICPN</name>